<feature type="transmembrane region" description="Helical" evidence="9">
    <location>
        <begin position="457"/>
        <end position="476"/>
    </location>
</feature>
<dbReference type="SUPFAM" id="SSF103473">
    <property type="entry name" value="MFS general substrate transporter"/>
    <property type="match status" value="2"/>
</dbReference>
<dbReference type="FunFam" id="1.20.1720.10:FF:000013">
    <property type="entry name" value="Related to multidrug resistance proteins"/>
    <property type="match status" value="1"/>
</dbReference>
<feature type="transmembrane region" description="Helical" evidence="9">
    <location>
        <begin position="290"/>
        <end position="311"/>
    </location>
</feature>
<evidence type="ECO:0000313" key="12">
    <source>
        <dbReference type="Proteomes" id="UP001150538"/>
    </source>
</evidence>
<keyword evidence="5 9" id="KW-0812">Transmembrane</keyword>
<keyword evidence="7 9" id="KW-0472">Membrane</keyword>
<feature type="compositionally biased region" description="Acidic residues" evidence="8">
    <location>
        <begin position="78"/>
        <end position="87"/>
    </location>
</feature>
<dbReference type="PANTHER" id="PTHR23501">
    <property type="entry name" value="MAJOR FACILITATOR SUPERFAMILY"/>
    <property type="match status" value="1"/>
</dbReference>
<evidence type="ECO:0000256" key="2">
    <source>
        <dbReference type="ARBA" id="ARBA00008335"/>
    </source>
</evidence>
<protein>
    <recommendedName>
        <fullName evidence="10">Major facilitator superfamily (MFS) profile domain-containing protein</fullName>
    </recommendedName>
</protein>
<feature type="transmembrane region" description="Helical" evidence="9">
    <location>
        <begin position="567"/>
        <end position="585"/>
    </location>
</feature>
<feature type="region of interest" description="Disordered" evidence="8">
    <location>
        <begin position="50"/>
        <end position="87"/>
    </location>
</feature>
<feature type="transmembrane region" description="Helical" evidence="9">
    <location>
        <begin position="403"/>
        <end position="420"/>
    </location>
</feature>
<dbReference type="InterPro" id="IPR020846">
    <property type="entry name" value="MFS_dom"/>
</dbReference>
<evidence type="ECO:0000256" key="3">
    <source>
        <dbReference type="ARBA" id="ARBA00022448"/>
    </source>
</evidence>
<feature type="transmembrane region" description="Helical" evidence="9">
    <location>
        <begin position="99"/>
        <end position="123"/>
    </location>
</feature>
<organism evidence="11 12">
    <name type="scientific">Mycoemilia scoparia</name>
    <dbReference type="NCBI Taxonomy" id="417184"/>
    <lineage>
        <taxon>Eukaryota</taxon>
        <taxon>Fungi</taxon>
        <taxon>Fungi incertae sedis</taxon>
        <taxon>Zoopagomycota</taxon>
        <taxon>Kickxellomycotina</taxon>
        <taxon>Kickxellomycetes</taxon>
        <taxon>Kickxellales</taxon>
        <taxon>Kickxellaceae</taxon>
        <taxon>Mycoemilia</taxon>
    </lineage>
</organism>
<feature type="region of interest" description="Disordered" evidence="8">
    <location>
        <begin position="1"/>
        <end position="34"/>
    </location>
</feature>
<feature type="transmembrane region" description="Helical" evidence="9">
    <location>
        <begin position="191"/>
        <end position="212"/>
    </location>
</feature>
<dbReference type="Gene3D" id="1.20.1720.10">
    <property type="entry name" value="Multidrug resistance protein D"/>
    <property type="match status" value="1"/>
</dbReference>
<evidence type="ECO:0000256" key="8">
    <source>
        <dbReference type="SAM" id="MobiDB-lite"/>
    </source>
</evidence>
<dbReference type="InterPro" id="IPR004638">
    <property type="entry name" value="EmrB-like"/>
</dbReference>
<feature type="compositionally biased region" description="Polar residues" evidence="8">
    <location>
        <begin position="1"/>
        <end position="19"/>
    </location>
</feature>
<dbReference type="PROSITE" id="PS50850">
    <property type="entry name" value="MFS"/>
    <property type="match status" value="1"/>
</dbReference>
<evidence type="ECO:0000256" key="6">
    <source>
        <dbReference type="ARBA" id="ARBA00022989"/>
    </source>
</evidence>
<reference evidence="11" key="1">
    <citation type="submission" date="2022-07" db="EMBL/GenBank/DDBJ databases">
        <title>Phylogenomic reconstructions and comparative analyses of Kickxellomycotina fungi.</title>
        <authorList>
            <person name="Reynolds N.K."/>
            <person name="Stajich J.E."/>
            <person name="Barry K."/>
            <person name="Grigoriev I.V."/>
            <person name="Crous P."/>
            <person name="Smith M.E."/>
        </authorList>
    </citation>
    <scope>NUCLEOTIDE SEQUENCE</scope>
    <source>
        <strain evidence="11">NBRC 100468</strain>
    </source>
</reference>
<dbReference type="Pfam" id="PF07690">
    <property type="entry name" value="MFS_1"/>
    <property type="match status" value="1"/>
</dbReference>
<proteinExistence type="inferred from homology"/>
<sequence>MMKSNTGDVDCELTQNATSRPEDTPKTLYSPSGSKEMVIVATSKPPTIIAVQQASSSSSSSSSTGVNKMDLEKQTATTEEDDDETPEEPYIKLSFKRRLIVFVGLFLAMLLAAMDQTIVAVVLSNIGDQFNARSTASWIATSYLVTVTAVQPLYGKLSSIFGRLEVLMFALGIFLIGSALCGTAQTMIWLIVARAITGIGGGGVMAMIIIITSDITTIRERGRYMGTFNLAWTVASVIGPIVGGVFADKVSWRWCFYINLPIGAVTVVTSLIFLRIPTQRSSWLSKLKRVDFLGSFIVVSGLVLLLLALSWGGKEYAWNSAVVVALLVVGLVLLVVFVFVEAYIPAEPIVVMSLFKKRSVSAAFVASLMCGMVMFSLIFYVPIFFSVTQNMSSIDAGLRLLPFQAPTALFALVAGQIMAYYNYYRTLAAFGFALTTIGNGVLTLLTPETSVSKQIGYLLISGIGLGFVLNPLYVMAQVPVKLEQVSIVSALILFARTIGGVLGLAISGTIFNNSLAANLRPLAAKYPEYIKTILSSVDDTQLVWGPDFPEDVREQVIFAYGKALHNFFIFTIPVAGLGFLAVLCAKGAPNHKSRSKNQSS</sequence>
<keyword evidence="6 9" id="KW-1133">Transmembrane helix</keyword>
<dbReference type="PANTHER" id="PTHR23501:SF191">
    <property type="entry name" value="VACUOLAR BASIC AMINO ACID TRANSPORTER 4"/>
    <property type="match status" value="1"/>
</dbReference>
<feature type="transmembrane region" description="Helical" evidence="9">
    <location>
        <begin position="360"/>
        <end position="383"/>
    </location>
</feature>
<evidence type="ECO:0000313" key="11">
    <source>
        <dbReference type="EMBL" id="KAJ1913696.1"/>
    </source>
</evidence>
<evidence type="ECO:0000259" key="10">
    <source>
        <dbReference type="PROSITE" id="PS50850"/>
    </source>
</evidence>
<feature type="domain" description="Major facilitator superfamily (MFS) profile" evidence="10">
    <location>
        <begin position="101"/>
        <end position="590"/>
    </location>
</feature>
<dbReference type="OrthoDB" id="10021397at2759"/>
<keyword evidence="3" id="KW-0813">Transport</keyword>
<evidence type="ECO:0000256" key="4">
    <source>
        <dbReference type="ARBA" id="ARBA00022475"/>
    </source>
</evidence>
<comment type="similarity">
    <text evidence="2">Belongs to the major facilitator superfamily.</text>
</comment>
<keyword evidence="12" id="KW-1185">Reference proteome</keyword>
<evidence type="ECO:0000256" key="5">
    <source>
        <dbReference type="ARBA" id="ARBA00022692"/>
    </source>
</evidence>
<comment type="caution">
    <text evidence="11">The sequence shown here is derived from an EMBL/GenBank/DDBJ whole genome shotgun (WGS) entry which is preliminary data.</text>
</comment>
<keyword evidence="4" id="KW-1003">Cell membrane</keyword>
<dbReference type="GO" id="GO:0005886">
    <property type="term" value="C:plasma membrane"/>
    <property type="evidence" value="ECO:0007669"/>
    <property type="project" value="UniProtKB-SubCell"/>
</dbReference>
<feature type="transmembrane region" description="Helical" evidence="9">
    <location>
        <begin position="258"/>
        <end position="278"/>
    </location>
</feature>
<dbReference type="NCBIfam" id="TIGR00711">
    <property type="entry name" value="efflux_EmrB"/>
    <property type="match status" value="1"/>
</dbReference>
<evidence type="ECO:0000256" key="7">
    <source>
        <dbReference type="ARBA" id="ARBA00023136"/>
    </source>
</evidence>
<feature type="transmembrane region" description="Helical" evidence="9">
    <location>
        <begin position="488"/>
        <end position="511"/>
    </location>
</feature>
<comment type="subcellular location">
    <subcellularLocation>
        <location evidence="1">Cell membrane</location>
        <topology evidence="1">Multi-pass membrane protein</topology>
    </subcellularLocation>
</comment>
<feature type="transmembrane region" description="Helical" evidence="9">
    <location>
        <begin position="166"/>
        <end position="185"/>
    </location>
</feature>
<evidence type="ECO:0000256" key="1">
    <source>
        <dbReference type="ARBA" id="ARBA00004651"/>
    </source>
</evidence>
<dbReference type="InterPro" id="IPR011701">
    <property type="entry name" value="MFS"/>
</dbReference>
<evidence type="ECO:0000256" key="9">
    <source>
        <dbReference type="SAM" id="Phobius"/>
    </source>
</evidence>
<gene>
    <name evidence="11" type="ORF">H4219_005099</name>
</gene>
<dbReference type="EMBL" id="JANBPU010000245">
    <property type="protein sequence ID" value="KAJ1913696.1"/>
    <property type="molecule type" value="Genomic_DNA"/>
</dbReference>
<dbReference type="InterPro" id="IPR036259">
    <property type="entry name" value="MFS_trans_sf"/>
</dbReference>
<name>A0A9W7ZXH2_9FUNG</name>
<accession>A0A9W7ZXH2</accession>
<dbReference type="Gene3D" id="1.20.1250.20">
    <property type="entry name" value="MFS general substrate transporter like domains"/>
    <property type="match status" value="1"/>
</dbReference>
<dbReference type="CDD" id="cd17502">
    <property type="entry name" value="MFS_Azr1_MDR_like"/>
    <property type="match status" value="1"/>
</dbReference>
<feature type="transmembrane region" description="Helical" evidence="9">
    <location>
        <begin position="317"/>
        <end position="340"/>
    </location>
</feature>
<dbReference type="GO" id="GO:0022857">
    <property type="term" value="F:transmembrane transporter activity"/>
    <property type="evidence" value="ECO:0007669"/>
    <property type="project" value="InterPro"/>
</dbReference>
<feature type="transmembrane region" description="Helical" evidence="9">
    <location>
        <begin position="224"/>
        <end position="246"/>
    </location>
</feature>
<dbReference type="AlphaFoldDB" id="A0A9W7ZXH2"/>
<dbReference type="Proteomes" id="UP001150538">
    <property type="component" value="Unassembled WGS sequence"/>
</dbReference>
<feature type="transmembrane region" description="Helical" evidence="9">
    <location>
        <begin position="427"/>
        <end position="445"/>
    </location>
</feature>